<proteinExistence type="predicted"/>
<accession>A0A0A1WBZ7</accession>
<dbReference type="OrthoDB" id="7565000at2"/>
<dbReference type="Proteomes" id="UP000032305">
    <property type="component" value="Unassembled WGS sequence"/>
</dbReference>
<evidence type="ECO:0000313" key="1">
    <source>
        <dbReference type="EMBL" id="GAM02722.1"/>
    </source>
</evidence>
<reference evidence="1 2" key="1">
    <citation type="submission" date="2014-11" db="EMBL/GenBank/DDBJ databases">
        <title>Whole genome shotgun sequence of Sphingomonas parapaucimobilis NBRC 15100.</title>
        <authorList>
            <person name="Katano-Makiyama Y."/>
            <person name="Hosoyama A."/>
            <person name="Hashimoto M."/>
            <person name="Hosoyama Y."/>
            <person name="Noguchi M."/>
            <person name="Numata M."/>
            <person name="Tsuchikane K."/>
            <person name="Hirakata S."/>
            <person name="Uohara A."/>
            <person name="Shimodaira J."/>
            <person name="Ohji S."/>
            <person name="Ichikawa N."/>
            <person name="Kimura A."/>
            <person name="Yamazoe A."/>
            <person name="Fujita N."/>
        </authorList>
    </citation>
    <scope>NUCLEOTIDE SEQUENCE [LARGE SCALE GENOMIC DNA]</scope>
    <source>
        <strain evidence="1 2">NBRC 15100</strain>
    </source>
</reference>
<name>A0A0A1WBZ7_9SPHN</name>
<dbReference type="AlphaFoldDB" id="A0A0A1WBZ7"/>
<protein>
    <submittedName>
        <fullName evidence="1">Uncharacterized protein</fullName>
    </submittedName>
</protein>
<sequence length="168" mass="17625">MHIKTLEAVAIAAALTPARLAGLRFPIDPDAGSIPATRLRHYLHAPTASLLIIPAIVPPARRDVEELARAYDTDVLIALASRGDFDGITFAVMLAGNDPVYTSGLSLFLGAGAPSHFVPPEPGSTSFALLPVGLRGCECAPWDSEVDRRAGLADGRALLSDIFAGKTK</sequence>
<dbReference type="RefSeq" id="WP_042490877.1">
    <property type="nucleotide sequence ID" value="NZ_BBPI01000097.1"/>
</dbReference>
<evidence type="ECO:0000313" key="2">
    <source>
        <dbReference type="Proteomes" id="UP000032305"/>
    </source>
</evidence>
<organism evidence="1 2">
    <name type="scientific">Sphingomonas parapaucimobilis NBRC 15100</name>
    <dbReference type="NCBI Taxonomy" id="1219049"/>
    <lineage>
        <taxon>Bacteria</taxon>
        <taxon>Pseudomonadati</taxon>
        <taxon>Pseudomonadota</taxon>
        <taxon>Alphaproteobacteria</taxon>
        <taxon>Sphingomonadales</taxon>
        <taxon>Sphingomonadaceae</taxon>
        <taxon>Sphingomonas</taxon>
    </lineage>
</organism>
<dbReference type="EMBL" id="BBPI01000097">
    <property type="protein sequence ID" value="GAM02722.1"/>
    <property type="molecule type" value="Genomic_DNA"/>
</dbReference>
<gene>
    <name evidence="1" type="ORF">SP5_097_00640</name>
</gene>
<keyword evidence="2" id="KW-1185">Reference proteome</keyword>
<comment type="caution">
    <text evidence="1">The sequence shown here is derived from an EMBL/GenBank/DDBJ whole genome shotgun (WGS) entry which is preliminary data.</text>
</comment>